<reference evidence="2" key="1">
    <citation type="submission" date="2022-10" db="EMBL/GenBank/DDBJ databases">
        <authorList>
            <person name="Chen Y."/>
            <person name="Dougan E. K."/>
            <person name="Chan C."/>
            <person name="Rhodes N."/>
            <person name="Thang M."/>
        </authorList>
    </citation>
    <scope>NUCLEOTIDE SEQUENCE</scope>
</reference>
<dbReference type="Pfam" id="PF12146">
    <property type="entry name" value="Hydrolase_4"/>
    <property type="match status" value="1"/>
</dbReference>
<protein>
    <submittedName>
        <fullName evidence="4">Serine aminopeptidase S33 domain-containing protein</fullName>
    </submittedName>
</protein>
<evidence type="ECO:0000313" key="5">
    <source>
        <dbReference type="Proteomes" id="UP001152797"/>
    </source>
</evidence>
<proteinExistence type="predicted"/>
<sequence>MGNNLARLVFQPPQSSYGKDPNLFWLTTSREEVIPAFYLRKPDAFFTLLFSHGNAEDLGLIIRYFKDVSHQLHVNVFSYEYTGYGMSTGQPQEAAVYSDIEAAFKYLREELRIPWTQIVPYGRSIGTAPSIHLAREYPVRGVILQSPMVSIYRIPFRLRFTLPGDIFTNIDKIGDVCCPVFVIHGTRDEIVPVWHGQALHEICVKKGTAYEPYVLEGGDHNNLEMQADMNDMTDRSIAGDAFLVRISAFLQHLKQTPISEKLQRQAENAGF</sequence>
<comment type="caution">
    <text evidence="2">The sequence shown here is derived from an EMBL/GenBank/DDBJ whole genome shotgun (WGS) entry which is preliminary data.</text>
</comment>
<keyword evidence="5" id="KW-1185">Reference proteome</keyword>
<dbReference type="Gene3D" id="3.40.50.1820">
    <property type="entry name" value="alpha/beta hydrolase"/>
    <property type="match status" value="1"/>
</dbReference>
<keyword evidence="4" id="KW-0378">Hydrolase</keyword>
<dbReference type="InterPro" id="IPR029058">
    <property type="entry name" value="AB_hydrolase_fold"/>
</dbReference>
<dbReference type="PANTHER" id="PTHR12277:SF81">
    <property type="entry name" value="PROTEIN ABHD13"/>
    <property type="match status" value="1"/>
</dbReference>
<evidence type="ECO:0000313" key="3">
    <source>
        <dbReference type="EMBL" id="CAL1161725.1"/>
    </source>
</evidence>
<accession>A0A9P1GCI4</accession>
<gene>
    <name evidence="2" type="ORF">C1SCF055_LOCUS33801</name>
</gene>
<organism evidence="2">
    <name type="scientific">Cladocopium goreaui</name>
    <dbReference type="NCBI Taxonomy" id="2562237"/>
    <lineage>
        <taxon>Eukaryota</taxon>
        <taxon>Sar</taxon>
        <taxon>Alveolata</taxon>
        <taxon>Dinophyceae</taxon>
        <taxon>Suessiales</taxon>
        <taxon>Symbiodiniaceae</taxon>
        <taxon>Cladocopium</taxon>
    </lineage>
</organism>
<dbReference type="SUPFAM" id="SSF53474">
    <property type="entry name" value="alpha/beta-Hydrolases"/>
    <property type="match status" value="1"/>
</dbReference>
<dbReference type="EMBL" id="CAMXCT010004257">
    <property type="protein sequence ID" value="CAI4008350.1"/>
    <property type="molecule type" value="Genomic_DNA"/>
</dbReference>
<evidence type="ECO:0000313" key="2">
    <source>
        <dbReference type="EMBL" id="CAI4008350.1"/>
    </source>
</evidence>
<name>A0A9P1GCI4_9DINO</name>
<dbReference type="EMBL" id="CAMXCT020004257">
    <property type="protein sequence ID" value="CAL1161725.1"/>
    <property type="molecule type" value="Genomic_DNA"/>
</dbReference>
<dbReference type="OrthoDB" id="446723at2759"/>
<evidence type="ECO:0000313" key="4">
    <source>
        <dbReference type="EMBL" id="CAL4795662.1"/>
    </source>
</evidence>
<dbReference type="Proteomes" id="UP001152797">
    <property type="component" value="Unassembled WGS sequence"/>
</dbReference>
<evidence type="ECO:0000259" key="1">
    <source>
        <dbReference type="Pfam" id="PF12146"/>
    </source>
</evidence>
<dbReference type="AlphaFoldDB" id="A0A9P1GCI4"/>
<keyword evidence="4" id="KW-0645">Protease</keyword>
<dbReference type="InterPro" id="IPR022742">
    <property type="entry name" value="Hydrolase_4"/>
</dbReference>
<dbReference type="EMBL" id="CAMXCT030004257">
    <property type="protein sequence ID" value="CAL4795662.1"/>
    <property type="molecule type" value="Genomic_DNA"/>
</dbReference>
<keyword evidence="4" id="KW-0031">Aminopeptidase</keyword>
<reference evidence="3" key="2">
    <citation type="submission" date="2024-04" db="EMBL/GenBank/DDBJ databases">
        <authorList>
            <person name="Chen Y."/>
            <person name="Shah S."/>
            <person name="Dougan E. K."/>
            <person name="Thang M."/>
            <person name="Chan C."/>
        </authorList>
    </citation>
    <scope>NUCLEOTIDE SEQUENCE [LARGE SCALE GENOMIC DNA]</scope>
</reference>
<dbReference type="PANTHER" id="PTHR12277">
    <property type="entry name" value="ALPHA/BETA HYDROLASE DOMAIN-CONTAINING PROTEIN"/>
    <property type="match status" value="1"/>
</dbReference>
<feature type="domain" description="Serine aminopeptidase S33" evidence="1">
    <location>
        <begin position="47"/>
        <end position="152"/>
    </location>
</feature>
<dbReference type="GO" id="GO:0004177">
    <property type="term" value="F:aminopeptidase activity"/>
    <property type="evidence" value="ECO:0007669"/>
    <property type="project" value="UniProtKB-KW"/>
</dbReference>